<dbReference type="PANTHER" id="PTHR28244:SF3">
    <property type="entry name" value="EXTRACELLULAR MUTANT PROTEIN 11 C-TERMINAL DOMAIN-CONTAINING PROTEIN"/>
    <property type="match status" value="1"/>
</dbReference>
<dbReference type="Proteomes" id="UP000258309">
    <property type="component" value="Unassembled WGS sequence"/>
</dbReference>
<dbReference type="GO" id="GO:0001164">
    <property type="term" value="F:RNA polymerase I core promoter sequence-specific DNA binding"/>
    <property type="evidence" value="ECO:0007669"/>
    <property type="project" value="TreeGrafter"/>
</dbReference>
<feature type="compositionally biased region" description="Polar residues" evidence="1">
    <location>
        <begin position="147"/>
        <end position="162"/>
    </location>
</feature>
<feature type="region of interest" description="Disordered" evidence="1">
    <location>
        <begin position="19"/>
        <end position="50"/>
    </location>
</feature>
<gene>
    <name evidence="3" type="ORF">B7463_g531</name>
</gene>
<accession>A0A3E2HR31</accession>
<feature type="domain" description="Extracellular mutant protein 11 C-terminal" evidence="2">
    <location>
        <begin position="237"/>
        <end position="371"/>
    </location>
</feature>
<evidence type="ECO:0000313" key="3">
    <source>
        <dbReference type="EMBL" id="RFU35815.1"/>
    </source>
</evidence>
<dbReference type="STRING" id="5539.A0A3E2HR31"/>
<dbReference type="Pfam" id="PF15463">
    <property type="entry name" value="ECM11"/>
    <property type="match status" value="1"/>
</dbReference>
<organism evidence="3 4">
    <name type="scientific">Scytalidium lignicola</name>
    <name type="common">Hyphomycete</name>
    <dbReference type="NCBI Taxonomy" id="5539"/>
    <lineage>
        <taxon>Eukaryota</taxon>
        <taxon>Fungi</taxon>
        <taxon>Dikarya</taxon>
        <taxon>Ascomycota</taxon>
        <taxon>Pezizomycotina</taxon>
        <taxon>Leotiomycetes</taxon>
        <taxon>Leotiomycetes incertae sedis</taxon>
        <taxon>Scytalidium</taxon>
    </lineage>
</organism>
<proteinExistence type="predicted"/>
<dbReference type="AlphaFoldDB" id="A0A3E2HR31"/>
<dbReference type="OrthoDB" id="5346740at2759"/>
<protein>
    <recommendedName>
        <fullName evidence="2">Extracellular mutant protein 11 C-terminal domain-containing protein</fullName>
    </recommendedName>
</protein>
<evidence type="ECO:0000256" key="1">
    <source>
        <dbReference type="SAM" id="MobiDB-lite"/>
    </source>
</evidence>
<dbReference type="InterPro" id="IPR053029">
    <property type="entry name" value="RNA_pol_I-specific_init_factor"/>
</dbReference>
<dbReference type="InterPro" id="IPR029178">
    <property type="entry name" value="Ecm11_C"/>
</dbReference>
<keyword evidence="4" id="KW-1185">Reference proteome</keyword>
<dbReference type="GO" id="GO:0070860">
    <property type="term" value="C:RNA polymerase I core factor complex"/>
    <property type="evidence" value="ECO:0007669"/>
    <property type="project" value="TreeGrafter"/>
</dbReference>
<evidence type="ECO:0000259" key="2">
    <source>
        <dbReference type="Pfam" id="PF15463"/>
    </source>
</evidence>
<dbReference type="GO" id="GO:0017025">
    <property type="term" value="F:TBP-class protein binding"/>
    <property type="evidence" value="ECO:0007669"/>
    <property type="project" value="TreeGrafter"/>
</dbReference>
<sequence length="376" mass="42434">MAGLEAFLRRDHIASRQAAQAIKLPSTKRAIDSPKLPPPLVPRQQTPPAQRELFESSIVDSDFDITRSEVEVDEGQYIADQYDDELEHQDWNYGGMNPEAPHIIPSVAQTPSQTKRTGRFDSGFPIRGSRIEPQNDKPKKRTHSRRGSQFATTANYVEQSRLNGDDDGYQESTSGTSQSEPEQQGDDTLHAGLSMDNFDGSSLDDTTIELLPRDNKKGAGILLQTLPKHTSPIYQGDYSDKELRGMSYSNLREEVFETDSHPPQPDIPRHLQGPNITLSDRISYFVDSRNTDAQALFFGRMTMEEWEQTGEWFMERFGTILQDFGKARRNKRVLAAKFEEEIGAREKAVRGKINGINRELDEMQNGGEMVLRGKSV</sequence>
<feature type="compositionally biased region" description="Polar residues" evidence="1">
    <location>
        <begin position="170"/>
        <end position="182"/>
    </location>
</feature>
<dbReference type="GO" id="GO:0042790">
    <property type="term" value="P:nucleolar large rRNA transcription by RNA polymerase I"/>
    <property type="evidence" value="ECO:0007669"/>
    <property type="project" value="TreeGrafter"/>
</dbReference>
<reference evidence="3 4" key="1">
    <citation type="submission" date="2018-05" db="EMBL/GenBank/DDBJ databases">
        <title>Draft genome sequence of Scytalidium lignicola DSM 105466, a ubiquitous saprotrophic fungus.</title>
        <authorList>
            <person name="Buettner E."/>
            <person name="Gebauer A.M."/>
            <person name="Hofrichter M."/>
            <person name="Liers C."/>
            <person name="Kellner H."/>
        </authorList>
    </citation>
    <scope>NUCLEOTIDE SEQUENCE [LARGE SCALE GENOMIC DNA]</scope>
    <source>
        <strain evidence="3 4">DSM 105466</strain>
    </source>
</reference>
<dbReference type="EMBL" id="NCSJ02000004">
    <property type="protein sequence ID" value="RFU35815.1"/>
    <property type="molecule type" value="Genomic_DNA"/>
</dbReference>
<feature type="region of interest" description="Disordered" evidence="1">
    <location>
        <begin position="108"/>
        <end position="200"/>
    </location>
</feature>
<feature type="non-terminal residue" evidence="3">
    <location>
        <position position="376"/>
    </location>
</feature>
<name>A0A3E2HR31_SCYLI</name>
<comment type="caution">
    <text evidence="3">The sequence shown here is derived from an EMBL/GenBank/DDBJ whole genome shotgun (WGS) entry which is preliminary data.</text>
</comment>
<feature type="non-terminal residue" evidence="3">
    <location>
        <position position="1"/>
    </location>
</feature>
<dbReference type="PANTHER" id="PTHR28244">
    <property type="entry name" value="RNA POLYMERASE I-SPECIFIC TRANSCRIPTION INITIATION FACTOR RRN11"/>
    <property type="match status" value="1"/>
</dbReference>
<evidence type="ECO:0000313" key="4">
    <source>
        <dbReference type="Proteomes" id="UP000258309"/>
    </source>
</evidence>